<accession>A0AAW0PVQ9</accession>
<feature type="compositionally biased region" description="Basic and acidic residues" evidence="1">
    <location>
        <begin position="82"/>
        <end position="111"/>
    </location>
</feature>
<dbReference type="AlphaFoldDB" id="A0AAW0PVQ9"/>
<feature type="compositionally biased region" description="Basic residues" evidence="1">
    <location>
        <begin position="1"/>
        <end position="18"/>
    </location>
</feature>
<comment type="caution">
    <text evidence="2">The sequence shown here is derived from an EMBL/GenBank/DDBJ whole genome shotgun (WGS) entry which is preliminary data.</text>
</comment>
<evidence type="ECO:0000313" key="3">
    <source>
        <dbReference type="Proteomes" id="UP001460270"/>
    </source>
</evidence>
<evidence type="ECO:0000313" key="2">
    <source>
        <dbReference type="EMBL" id="KAK7938749.1"/>
    </source>
</evidence>
<proteinExistence type="predicted"/>
<feature type="region of interest" description="Disordered" evidence="1">
    <location>
        <begin position="1"/>
        <end position="22"/>
    </location>
</feature>
<gene>
    <name evidence="2" type="ORF">WMY93_002075</name>
</gene>
<sequence length="138" mass="15809">METSGRQRKSTPKPRCLRCRLETHNAEDQRGIPADEIRLSGQGSVNFRAMYTLLNGILKQLDLRDITVTFSNASPEESAPEPGRDEEQQPWGREEEASSRERREGQVRGREEEEQPGEVKTCRGKLSPQSRVKELPRY</sequence>
<keyword evidence="3" id="KW-1185">Reference proteome</keyword>
<organism evidence="2 3">
    <name type="scientific">Mugilogobius chulae</name>
    <name type="common">yellowstripe goby</name>
    <dbReference type="NCBI Taxonomy" id="88201"/>
    <lineage>
        <taxon>Eukaryota</taxon>
        <taxon>Metazoa</taxon>
        <taxon>Chordata</taxon>
        <taxon>Craniata</taxon>
        <taxon>Vertebrata</taxon>
        <taxon>Euteleostomi</taxon>
        <taxon>Actinopterygii</taxon>
        <taxon>Neopterygii</taxon>
        <taxon>Teleostei</taxon>
        <taxon>Neoteleostei</taxon>
        <taxon>Acanthomorphata</taxon>
        <taxon>Gobiaria</taxon>
        <taxon>Gobiiformes</taxon>
        <taxon>Gobioidei</taxon>
        <taxon>Gobiidae</taxon>
        <taxon>Gobionellinae</taxon>
        <taxon>Mugilogobius</taxon>
    </lineage>
</organism>
<dbReference type="Proteomes" id="UP001460270">
    <property type="component" value="Unassembled WGS sequence"/>
</dbReference>
<evidence type="ECO:0000256" key="1">
    <source>
        <dbReference type="SAM" id="MobiDB-lite"/>
    </source>
</evidence>
<reference evidence="3" key="1">
    <citation type="submission" date="2024-04" db="EMBL/GenBank/DDBJ databases">
        <title>Salinicola lusitanus LLJ914,a marine bacterium isolated from the Okinawa Trough.</title>
        <authorList>
            <person name="Li J."/>
        </authorList>
    </citation>
    <scope>NUCLEOTIDE SEQUENCE [LARGE SCALE GENOMIC DNA]</scope>
</reference>
<dbReference type="EMBL" id="JBBPFD010000002">
    <property type="protein sequence ID" value="KAK7938749.1"/>
    <property type="molecule type" value="Genomic_DNA"/>
</dbReference>
<feature type="region of interest" description="Disordered" evidence="1">
    <location>
        <begin position="72"/>
        <end position="138"/>
    </location>
</feature>
<protein>
    <submittedName>
        <fullName evidence="2">Uncharacterized protein</fullName>
    </submittedName>
</protein>
<name>A0AAW0PVQ9_9GOBI</name>